<accession>A0AAP0MBS6</accession>
<dbReference type="Proteomes" id="UP001428341">
    <property type="component" value="Unassembled WGS sequence"/>
</dbReference>
<keyword evidence="1" id="KW-0611">Plant defense</keyword>
<dbReference type="GO" id="GO:0043531">
    <property type="term" value="F:ADP binding"/>
    <property type="evidence" value="ECO:0007669"/>
    <property type="project" value="InterPro"/>
</dbReference>
<dbReference type="FunFam" id="3.40.50.300:FF:001091">
    <property type="entry name" value="Probable disease resistance protein At1g61300"/>
    <property type="match status" value="1"/>
</dbReference>
<dbReference type="AlphaFoldDB" id="A0AAP0MBS6"/>
<evidence type="ECO:0000313" key="3">
    <source>
        <dbReference type="EMBL" id="KAK9200201.1"/>
    </source>
</evidence>
<dbReference type="SUPFAM" id="SSF52540">
    <property type="entry name" value="P-loop containing nucleoside triphosphate hydrolases"/>
    <property type="match status" value="1"/>
</dbReference>
<dbReference type="Gene3D" id="3.40.50.300">
    <property type="entry name" value="P-loop containing nucleotide triphosphate hydrolases"/>
    <property type="match status" value="1"/>
</dbReference>
<dbReference type="PRINTS" id="PR00364">
    <property type="entry name" value="DISEASERSIST"/>
</dbReference>
<evidence type="ECO:0000313" key="4">
    <source>
        <dbReference type="Proteomes" id="UP001428341"/>
    </source>
</evidence>
<gene>
    <name evidence="3" type="ORF">WN944_015397</name>
</gene>
<dbReference type="PANTHER" id="PTHR33463">
    <property type="entry name" value="NB-ARC DOMAIN-CONTAINING PROTEIN-RELATED"/>
    <property type="match status" value="1"/>
</dbReference>
<protein>
    <recommendedName>
        <fullName evidence="2">NB-ARC domain-containing protein</fullName>
    </recommendedName>
</protein>
<feature type="domain" description="NB-ARC" evidence="2">
    <location>
        <begin position="69"/>
        <end position="175"/>
    </location>
</feature>
<comment type="caution">
    <text evidence="3">The sequence shown here is derived from an EMBL/GenBank/DDBJ whole genome shotgun (WGS) entry which is preliminary data.</text>
</comment>
<evidence type="ECO:0000259" key="2">
    <source>
        <dbReference type="Pfam" id="PF00931"/>
    </source>
</evidence>
<name>A0AAP0MBS6_9ROSI</name>
<proteinExistence type="predicted"/>
<dbReference type="GO" id="GO:0006952">
    <property type="term" value="P:defense response"/>
    <property type="evidence" value="ECO:0007669"/>
    <property type="project" value="UniProtKB-KW"/>
</dbReference>
<dbReference type="InterPro" id="IPR027417">
    <property type="entry name" value="P-loop_NTPase"/>
</dbReference>
<evidence type="ECO:0000256" key="1">
    <source>
        <dbReference type="ARBA" id="ARBA00022821"/>
    </source>
</evidence>
<sequence>MKRLEQVQGWFSRVQDAESEVAKLMLERNWELKKLCLGGCCSKSCKSSYKFGKWMYETLLEVQKLGVEGDFQEVAQRCLTEEQVGIIGLYGMGSVGKTTLLILINNKFLDEPNYFDVVIWAVASKVVEIEKIQESIAKKIGFFNESWESKTVQEKAVDIFNILSKKKFILLLDDI</sequence>
<keyword evidence="4" id="KW-1185">Reference proteome</keyword>
<dbReference type="PANTHER" id="PTHR33463:SF220">
    <property type="entry name" value="NB-ARC DOMAIN-CONTAINING PROTEIN"/>
    <property type="match status" value="1"/>
</dbReference>
<reference evidence="3 4" key="1">
    <citation type="submission" date="2024-05" db="EMBL/GenBank/DDBJ databases">
        <title>Haplotype-resolved chromosome-level genome assembly of Huyou (Citrus changshanensis).</title>
        <authorList>
            <person name="Miao C."/>
            <person name="Chen W."/>
            <person name="Wu Y."/>
            <person name="Wang L."/>
            <person name="Zhao S."/>
            <person name="Grierson D."/>
            <person name="Xu C."/>
            <person name="Chen K."/>
        </authorList>
    </citation>
    <scope>NUCLEOTIDE SEQUENCE [LARGE SCALE GENOMIC DNA]</scope>
    <source>
        <strain evidence="3">01-14</strain>
        <tissue evidence="3">Leaf</tissue>
    </source>
</reference>
<dbReference type="InterPro" id="IPR002182">
    <property type="entry name" value="NB-ARC"/>
</dbReference>
<organism evidence="3 4">
    <name type="scientific">Citrus x changshan-huyou</name>
    <dbReference type="NCBI Taxonomy" id="2935761"/>
    <lineage>
        <taxon>Eukaryota</taxon>
        <taxon>Viridiplantae</taxon>
        <taxon>Streptophyta</taxon>
        <taxon>Embryophyta</taxon>
        <taxon>Tracheophyta</taxon>
        <taxon>Spermatophyta</taxon>
        <taxon>Magnoliopsida</taxon>
        <taxon>eudicotyledons</taxon>
        <taxon>Gunneridae</taxon>
        <taxon>Pentapetalae</taxon>
        <taxon>rosids</taxon>
        <taxon>malvids</taxon>
        <taxon>Sapindales</taxon>
        <taxon>Rutaceae</taxon>
        <taxon>Aurantioideae</taxon>
        <taxon>Citrus</taxon>
    </lineage>
</organism>
<dbReference type="EMBL" id="JBCGBO010000005">
    <property type="protein sequence ID" value="KAK9200201.1"/>
    <property type="molecule type" value="Genomic_DNA"/>
</dbReference>
<dbReference type="Pfam" id="PF00931">
    <property type="entry name" value="NB-ARC"/>
    <property type="match status" value="1"/>
</dbReference>
<dbReference type="InterPro" id="IPR050905">
    <property type="entry name" value="Plant_NBS-LRR"/>
</dbReference>